<dbReference type="Proteomes" id="UP001626550">
    <property type="component" value="Unassembled WGS sequence"/>
</dbReference>
<feature type="coiled-coil region" evidence="1">
    <location>
        <begin position="468"/>
        <end position="499"/>
    </location>
</feature>
<organism evidence="2 3">
    <name type="scientific">Cichlidogyrus casuarinus</name>
    <dbReference type="NCBI Taxonomy" id="1844966"/>
    <lineage>
        <taxon>Eukaryota</taxon>
        <taxon>Metazoa</taxon>
        <taxon>Spiralia</taxon>
        <taxon>Lophotrochozoa</taxon>
        <taxon>Platyhelminthes</taxon>
        <taxon>Monogenea</taxon>
        <taxon>Monopisthocotylea</taxon>
        <taxon>Dactylogyridea</taxon>
        <taxon>Ancyrocephalidae</taxon>
        <taxon>Cichlidogyrus</taxon>
    </lineage>
</organism>
<proteinExistence type="predicted"/>
<dbReference type="AlphaFoldDB" id="A0ABD2PPE5"/>
<reference evidence="2 3" key="1">
    <citation type="submission" date="2024-11" db="EMBL/GenBank/DDBJ databases">
        <title>Adaptive evolution of stress response genes in parasites aligns with host niche diversity.</title>
        <authorList>
            <person name="Hahn C."/>
            <person name="Resl P."/>
        </authorList>
    </citation>
    <scope>NUCLEOTIDE SEQUENCE [LARGE SCALE GENOMIC DNA]</scope>
    <source>
        <strain evidence="2">EGGRZ-B1_66</strain>
        <tissue evidence="2">Body</tissue>
    </source>
</reference>
<keyword evidence="3" id="KW-1185">Reference proteome</keyword>
<evidence type="ECO:0000313" key="3">
    <source>
        <dbReference type="Proteomes" id="UP001626550"/>
    </source>
</evidence>
<name>A0ABD2PPE5_9PLAT</name>
<evidence type="ECO:0000313" key="2">
    <source>
        <dbReference type="EMBL" id="KAL3309361.1"/>
    </source>
</evidence>
<feature type="coiled-coil region" evidence="1">
    <location>
        <begin position="398"/>
        <end position="430"/>
    </location>
</feature>
<feature type="coiled-coil region" evidence="1">
    <location>
        <begin position="250"/>
        <end position="289"/>
    </location>
</feature>
<evidence type="ECO:0000256" key="1">
    <source>
        <dbReference type="SAM" id="Coils"/>
    </source>
</evidence>
<feature type="coiled-coil region" evidence="1">
    <location>
        <begin position="126"/>
        <end position="174"/>
    </location>
</feature>
<comment type="caution">
    <text evidence="2">The sequence shown here is derived from an EMBL/GenBank/DDBJ whole genome shotgun (WGS) entry which is preliminary data.</text>
</comment>
<accession>A0ABD2PPE5</accession>
<keyword evidence="1" id="KW-0175">Coiled coil</keyword>
<feature type="non-terminal residue" evidence="2">
    <location>
        <position position="1"/>
    </location>
</feature>
<dbReference type="EMBL" id="JBJKFK010004013">
    <property type="protein sequence ID" value="KAL3309361.1"/>
    <property type="molecule type" value="Genomic_DNA"/>
</dbReference>
<protein>
    <submittedName>
        <fullName evidence="2">Uncharacterized protein</fullName>
    </submittedName>
</protein>
<sequence>RSVTDYSEDSDESIVRLDTDDETNQLVERLLGQLHNQPGLQDVVATVVRHIKAAAYKKEESLLTKYRQLSNELAAAKLASQHQATKIAGLISEKMALLSELKSQKQQNVQLADMVDGITPASDELLRDLRCDLDRKMNQVKQLQISNIGLLEQVQQLENRSKNLLLQLADEKQLVSDYASRNHVLFEQVDCDLLQIDSDARTHLQFSDVSHQDMHTCKSRKRAHPFYKRILLTNKNLLMKLRKRNGHIARLRLETRLLRAEMELRCEKQRMARERLAKLEQDLDQSNHTYSLENAAPELEKTKVLVARSTALQTQVQSLVRDNSSLSKQISVLQARNGKLRRQVEGQRGRLHSFQSSERAMNESMTQLLQMAQKMRSESIDLNGLTNSSLVKQIRSLFEQLVVQLDEQTAQEQQAKKETCRQKRRCAEQLERISTMELHIERMKQDYVVVQEKFSAAQAQFPRWQAQLDCATARIQVLLAEKRRLAEEKSKAVEELSSARVSEEKLAERSATKIETVKRQHFIEKHHAGMLEEKIESLMTMLAKISEAVSKGCLELANRLSEQENREEVDSVCSHESLAYATERAAQVLGLSRERVEQMLRKKSMKRDGDIQQVLNMYPSLIDLIRLPKSLATMVHTADVQIEKIKPGRYPRII</sequence>
<gene>
    <name evidence="2" type="ORF">Ciccas_012093</name>
</gene>